<feature type="compositionally biased region" description="Basic and acidic residues" evidence="1">
    <location>
        <begin position="261"/>
        <end position="280"/>
    </location>
</feature>
<evidence type="ECO:0000313" key="2">
    <source>
        <dbReference type="EMBL" id="KAL2717625.1"/>
    </source>
</evidence>
<reference evidence="2 3" key="1">
    <citation type="journal article" date="2024" name="Ann. Entomol. Soc. Am.">
        <title>Genomic analyses of the southern and eastern yellowjacket wasps (Hymenoptera: Vespidae) reveal evolutionary signatures of social life.</title>
        <authorList>
            <person name="Catto M.A."/>
            <person name="Caine P.B."/>
            <person name="Orr S.E."/>
            <person name="Hunt B.G."/>
            <person name="Goodisman M.A.D."/>
        </authorList>
    </citation>
    <scope>NUCLEOTIDE SEQUENCE [LARGE SCALE GENOMIC DNA]</scope>
    <source>
        <strain evidence="2">233</strain>
        <tissue evidence="2">Head and thorax</tissue>
    </source>
</reference>
<dbReference type="EMBL" id="JAUDFV010000153">
    <property type="protein sequence ID" value="KAL2717625.1"/>
    <property type="molecule type" value="Genomic_DNA"/>
</dbReference>
<keyword evidence="3" id="KW-1185">Reference proteome</keyword>
<dbReference type="AlphaFoldDB" id="A0ABD2ACP5"/>
<protein>
    <submittedName>
        <fullName evidence="2">Uncharacterized protein</fullName>
    </submittedName>
</protein>
<evidence type="ECO:0000313" key="3">
    <source>
        <dbReference type="Proteomes" id="UP001607302"/>
    </source>
</evidence>
<gene>
    <name evidence="2" type="ORF">V1478_013325</name>
</gene>
<comment type="caution">
    <text evidence="2">The sequence shown here is derived from an EMBL/GenBank/DDBJ whole genome shotgun (WGS) entry which is preliminary data.</text>
</comment>
<dbReference type="Proteomes" id="UP001607302">
    <property type="component" value="Unassembled WGS sequence"/>
</dbReference>
<evidence type="ECO:0000256" key="1">
    <source>
        <dbReference type="SAM" id="MobiDB-lite"/>
    </source>
</evidence>
<accession>A0ABD2ACP5</accession>
<feature type="region of interest" description="Disordered" evidence="1">
    <location>
        <begin position="184"/>
        <end position="205"/>
    </location>
</feature>
<feature type="region of interest" description="Disordered" evidence="1">
    <location>
        <begin position="261"/>
        <end position="288"/>
    </location>
</feature>
<proteinExistence type="predicted"/>
<sequence length="320" mass="35245">MADLVGAYDLNLRTTRCKYVSEVYSDLTLIKYLKVRKVNGGGNSDGEVLLLVESVSSSSTSTVTVTVVKIVVTSRFDLYDRILLLGVEQCDDDVPAPAPATKAILRHICFASHCSNKAPGKNISNIHNTLIEKHKERPKRCINFILLTFCWESIKTFWFYAEAREAAGHGLLLEFLGRAASKNAPSNATQLRRNPPGGTSSQLVNGNSYHRIGEIKSVGAVSNCLMKRRDPGVSQTGMARLGIMLRREEENGMMGRLGVRKKEERVERKDGTQEEKEGRKARPGPKAAKLIRPNSDEIFNVEDRGVKVEFGGELVGAAAL</sequence>
<organism evidence="2 3">
    <name type="scientific">Vespula squamosa</name>
    <name type="common">Southern yellow jacket</name>
    <name type="synonym">Wasp</name>
    <dbReference type="NCBI Taxonomy" id="30214"/>
    <lineage>
        <taxon>Eukaryota</taxon>
        <taxon>Metazoa</taxon>
        <taxon>Ecdysozoa</taxon>
        <taxon>Arthropoda</taxon>
        <taxon>Hexapoda</taxon>
        <taxon>Insecta</taxon>
        <taxon>Pterygota</taxon>
        <taxon>Neoptera</taxon>
        <taxon>Endopterygota</taxon>
        <taxon>Hymenoptera</taxon>
        <taxon>Apocrita</taxon>
        <taxon>Aculeata</taxon>
        <taxon>Vespoidea</taxon>
        <taxon>Vespidae</taxon>
        <taxon>Vespinae</taxon>
        <taxon>Vespula</taxon>
    </lineage>
</organism>
<name>A0ABD2ACP5_VESSQ</name>